<sequence length="249" mass="27233">MKGCASGNGPGAIAPDGSSVDLYARLPTWGEPELVHRALPPAASILELGCGAGRMTGPLVRLGHPVTAVDESPEMLARIPYTVTVRSTIEELRLPGRFDAVLLASHLINDPDRRLRVRWLTTGRRHLADGGSLLLQRLDPSWFDTPRPAYVYQDGLEIVLVEVRRPTSRQVAATIRYRLEGLVWYHRFTVERVDDADLDELLALAGLRRTEFVSADRTWVRADPLDHVGTDVPDGGAAGKSDFAATPTG</sequence>
<dbReference type="SUPFAM" id="SSF53335">
    <property type="entry name" value="S-adenosyl-L-methionine-dependent methyltransferases"/>
    <property type="match status" value="1"/>
</dbReference>
<reference evidence="7" key="1">
    <citation type="submission" date="2016-06" db="EMBL/GenBank/DDBJ databases">
        <authorList>
            <person name="Varghese N."/>
            <person name="Submissions Spin"/>
        </authorList>
    </citation>
    <scope>NUCLEOTIDE SEQUENCE [LARGE SCALE GENOMIC DNA]</scope>
    <source>
        <strain evidence="7">DSM 43816</strain>
    </source>
</reference>
<evidence type="ECO:0000256" key="4">
    <source>
        <dbReference type="SAM" id="MobiDB-lite"/>
    </source>
</evidence>
<gene>
    <name evidence="6" type="ORF">GA0070618_5297</name>
</gene>
<keyword evidence="7" id="KW-1185">Reference proteome</keyword>
<dbReference type="InterPro" id="IPR041698">
    <property type="entry name" value="Methyltransf_25"/>
</dbReference>
<keyword evidence="3" id="KW-0949">S-adenosyl-L-methionine</keyword>
<keyword evidence="2 6" id="KW-0808">Transferase</keyword>
<name>A0A1C4ZIL5_MICEC</name>
<evidence type="ECO:0000256" key="3">
    <source>
        <dbReference type="ARBA" id="ARBA00022691"/>
    </source>
</evidence>
<dbReference type="AlphaFoldDB" id="A0A1C4ZIL5"/>
<organism evidence="6 7">
    <name type="scientific">Micromonospora echinospora</name>
    <name type="common">Micromonospora purpurea</name>
    <dbReference type="NCBI Taxonomy" id="1877"/>
    <lineage>
        <taxon>Bacteria</taxon>
        <taxon>Bacillati</taxon>
        <taxon>Actinomycetota</taxon>
        <taxon>Actinomycetes</taxon>
        <taxon>Micromonosporales</taxon>
        <taxon>Micromonosporaceae</taxon>
        <taxon>Micromonospora</taxon>
    </lineage>
</organism>
<dbReference type="Pfam" id="PF13649">
    <property type="entry name" value="Methyltransf_25"/>
    <property type="match status" value="1"/>
</dbReference>
<dbReference type="InParanoid" id="A0A1C4ZIL5"/>
<dbReference type="InterPro" id="IPR029063">
    <property type="entry name" value="SAM-dependent_MTases_sf"/>
</dbReference>
<evidence type="ECO:0000259" key="5">
    <source>
        <dbReference type="Pfam" id="PF13649"/>
    </source>
</evidence>
<evidence type="ECO:0000313" key="7">
    <source>
        <dbReference type="Proteomes" id="UP000198253"/>
    </source>
</evidence>
<dbReference type="GO" id="GO:0032259">
    <property type="term" value="P:methylation"/>
    <property type="evidence" value="ECO:0007669"/>
    <property type="project" value="UniProtKB-KW"/>
</dbReference>
<protein>
    <submittedName>
        <fullName evidence="6">Methyltransferase domain-containing protein</fullName>
    </submittedName>
</protein>
<dbReference type="EMBL" id="LT607413">
    <property type="protein sequence ID" value="SCF32729.1"/>
    <property type="molecule type" value="Genomic_DNA"/>
</dbReference>
<dbReference type="GO" id="GO:0008168">
    <property type="term" value="F:methyltransferase activity"/>
    <property type="evidence" value="ECO:0007669"/>
    <property type="project" value="UniProtKB-KW"/>
</dbReference>
<dbReference type="Gene3D" id="3.40.50.150">
    <property type="entry name" value="Vaccinia Virus protein VP39"/>
    <property type="match status" value="1"/>
</dbReference>
<evidence type="ECO:0000313" key="6">
    <source>
        <dbReference type="EMBL" id="SCF32729.1"/>
    </source>
</evidence>
<dbReference type="CDD" id="cd02440">
    <property type="entry name" value="AdoMet_MTases"/>
    <property type="match status" value="1"/>
</dbReference>
<evidence type="ECO:0000256" key="1">
    <source>
        <dbReference type="ARBA" id="ARBA00022603"/>
    </source>
</evidence>
<proteinExistence type="predicted"/>
<feature type="domain" description="Methyltransferase" evidence="5">
    <location>
        <begin position="45"/>
        <end position="131"/>
    </location>
</feature>
<keyword evidence="1 6" id="KW-0489">Methyltransferase</keyword>
<dbReference type="Proteomes" id="UP000198253">
    <property type="component" value="Chromosome I"/>
</dbReference>
<feature type="region of interest" description="Disordered" evidence="4">
    <location>
        <begin position="230"/>
        <end position="249"/>
    </location>
</feature>
<evidence type="ECO:0000256" key="2">
    <source>
        <dbReference type="ARBA" id="ARBA00022679"/>
    </source>
</evidence>
<accession>A0A1C4ZIL5</accession>
<dbReference type="PANTHER" id="PTHR43464:SF19">
    <property type="entry name" value="UBIQUINONE BIOSYNTHESIS O-METHYLTRANSFERASE, MITOCHONDRIAL"/>
    <property type="match status" value="1"/>
</dbReference>
<dbReference type="PANTHER" id="PTHR43464">
    <property type="entry name" value="METHYLTRANSFERASE"/>
    <property type="match status" value="1"/>
</dbReference>